<dbReference type="RefSeq" id="WP_244742403.1">
    <property type="nucleotide sequence ID" value="NZ_CP095071.1"/>
</dbReference>
<gene>
    <name evidence="2" type="ORF">MUN87_17910</name>
</gene>
<dbReference type="Proteomes" id="UP000831537">
    <property type="component" value="Chromosome"/>
</dbReference>
<feature type="signal peptide" evidence="1">
    <location>
        <begin position="1"/>
        <end position="21"/>
    </location>
</feature>
<feature type="chain" id="PRO_5045857592" description="Lipoprotein" evidence="1">
    <location>
        <begin position="22"/>
        <end position="199"/>
    </location>
</feature>
<keyword evidence="1" id="KW-0732">Signal</keyword>
<evidence type="ECO:0000313" key="3">
    <source>
        <dbReference type="Proteomes" id="UP000831537"/>
    </source>
</evidence>
<organism evidence="2 3">
    <name type="scientific">Gracilibacillus salinarum</name>
    <dbReference type="NCBI Taxonomy" id="2932255"/>
    <lineage>
        <taxon>Bacteria</taxon>
        <taxon>Bacillati</taxon>
        <taxon>Bacillota</taxon>
        <taxon>Bacilli</taxon>
        <taxon>Bacillales</taxon>
        <taxon>Bacillaceae</taxon>
        <taxon>Gracilibacillus</taxon>
    </lineage>
</organism>
<protein>
    <recommendedName>
        <fullName evidence="4">Lipoprotein</fullName>
    </recommendedName>
</protein>
<evidence type="ECO:0008006" key="4">
    <source>
        <dbReference type="Google" id="ProtNLM"/>
    </source>
</evidence>
<dbReference type="EMBL" id="CP095071">
    <property type="protein sequence ID" value="UOQ84536.1"/>
    <property type="molecule type" value="Genomic_DNA"/>
</dbReference>
<dbReference type="PROSITE" id="PS51257">
    <property type="entry name" value="PROKAR_LIPOPROTEIN"/>
    <property type="match status" value="1"/>
</dbReference>
<sequence length="199" mass="22447">MMKKLLVWMCMIIVAAGCSNKSDGATIVVNDEIAYNQTIQDLQLGYMTSFDLQMDDEQNNEITVWVEEYLDGEREHETLMETVLMASESKRSIGMGVLDLSDESKKIILYEKEGSDISSSWTTVKIPVNEEGIKEMDTVVGEEKVEILPGETKILAAYRETAGNAINPLQFEDQALFEKMIADSSFVLVLKMKIEQKEK</sequence>
<keyword evidence="3" id="KW-1185">Reference proteome</keyword>
<proteinExistence type="predicted"/>
<evidence type="ECO:0000313" key="2">
    <source>
        <dbReference type="EMBL" id="UOQ84536.1"/>
    </source>
</evidence>
<evidence type="ECO:0000256" key="1">
    <source>
        <dbReference type="SAM" id="SignalP"/>
    </source>
</evidence>
<name>A0ABY4GJK3_9BACI</name>
<accession>A0ABY4GJK3</accession>
<reference evidence="2 3" key="1">
    <citation type="submission" date="2022-04" db="EMBL/GenBank/DDBJ databases">
        <title>Gracilibacillus sp. isolated from saltern.</title>
        <authorList>
            <person name="Won M."/>
            <person name="Lee C.-M."/>
            <person name="Woen H.-Y."/>
            <person name="Kwon S.-W."/>
        </authorList>
    </citation>
    <scope>NUCLEOTIDE SEQUENCE [LARGE SCALE GENOMIC DNA]</scope>
    <source>
        <strain evidence="2 3">SSPM10-3</strain>
    </source>
</reference>